<dbReference type="EMBL" id="LR796420">
    <property type="protein sequence ID" value="CAB4143607.1"/>
    <property type="molecule type" value="Genomic_DNA"/>
</dbReference>
<organism evidence="1">
    <name type="scientific">uncultured Caudovirales phage</name>
    <dbReference type="NCBI Taxonomy" id="2100421"/>
    <lineage>
        <taxon>Viruses</taxon>
        <taxon>Duplodnaviria</taxon>
        <taxon>Heunggongvirae</taxon>
        <taxon>Uroviricota</taxon>
        <taxon>Caudoviricetes</taxon>
        <taxon>Peduoviridae</taxon>
        <taxon>Maltschvirus</taxon>
        <taxon>Maltschvirus maltsch</taxon>
    </lineage>
</organism>
<evidence type="ECO:0000313" key="1">
    <source>
        <dbReference type="EMBL" id="CAB4143607.1"/>
    </source>
</evidence>
<gene>
    <name evidence="1" type="ORF">UFOVP449_231</name>
</gene>
<reference evidence="1" key="1">
    <citation type="submission" date="2020-04" db="EMBL/GenBank/DDBJ databases">
        <authorList>
            <person name="Chiriac C."/>
            <person name="Salcher M."/>
            <person name="Ghai R."/>
            <person name="Kavagutti S V."/>
        </authorList>
    </citation>
    <scope>NUCLEOTIDE SEQUENCE</scope>
</reference>
<proteinExistence type="predicted"/>
<protein>
    <submittedName>
        <fullName evidence="1">Uncharacterized protein</fullName>
    </submittedName>
</protein>
<name>A0A6J5MCN7_9CAUD</name>
<sequence>MNNEFNTKPGFVEKRMEQMESILKGLKSELKQWEEYQPVNGMGKLAKHTRIFSLTKQINEIEKTKPYFVKLNESK</sequence>
<accession>A0A6J5MCN7</accession>